<dbReference type="PROSITE" id="PS50259">
    <property type="entry name" value="G_PROTEIN_RECEP_F3_4"/>
    <property type="match status" value="1"/>
</dbReference>
<feature type="transmembrane region" description="Helical" evidence="11">
    <location>
        <begin position="131"/>
        <end position="153"/>
    </location>
</feature>
<reference evidence="13 14" key="1">
    <citation type="journal article" date="2020" name="Mol. Biol. Evol.">
        <title>Interspecific Gene Flow and the Evolution of Specialization in Black and White Rhinoceros.</title>
        <authorList>
            <person name="Moodley Y."/>
            <person name="Westbury M.V."/>
            <person name="Russo I.M."/>
            <person name="Gopalakrishnan S."/>
            <person name="Rakotoarivelo A."/>
            <person name="Olsen R.A."/>
            <person name="Prost S."/>
            <person name="Tunstall T."/>
            <person name="Ryder O.A."/>
            <person name="Dalen L."/>
            <person name="Bruford M.W."/>
        </authorList>
    </citation>
    <scope>NUCLEOTIDE SEQUENCE [LARGE SCALE GENOMIC DNA]</scope>
    <source>
        <strain evidence="13">SBR-YM</strain>
        <tissue evidence="13">Skin</tissue>
    </source>
</reference>
<dbReference type="GO" id="GO:0004930">
    <property type="term" value="F:G protein-coupled receptor activity"/>
    <property type="evidence" value="ECO:0007669"/>
    <property type="project" value="UniProtKB-KW"/>
</dbReference>
<sequence length="250" mass="28478">MGALLELYKFPQLHSSLKNINFSNSVGDQVFLDEEKNPEAKYDIMNYVCRHLNDTEELVNVGHFIPRALLDPELTIREEVIKSPSLSVLQAVVLGLGKLLVMWSPSAALIVSYAEWERFPTSQGVIRPSHHFYWVLGYMGVLALVSFSIAFAARNFPDTFNKAKFLTFRMLMFCSIWVSFLPNYQSTKGKIMVAMEIFSILASSLALLGCIFAPKCNMILLRPDRNTQLSIKRKGDMKRINYETLPQSFH</sequence>
<comment type="subcellular location">
    <subcellularLocation>
        <location evidence="1">Cell membrane</location>
        <topology evidence="1">Multi-pass membrane protein</topology>
    </subcellularLocation>
</comment>
<evidence type="ECO:0000256" key="1">
    <source>
        <dbReference type="ARBA" id="ARBA00004651"/>
    </source>
</evidence>
<keyword evidence="14" id="KW-1185">Reference proteome</keyword>
<evidence type="ECO:0000256" key="4">
    <source>
        <dbReference type="ARBA" id="ARBA00022729"/>
    </source>
</evidence>
<dbReference type="Pfam" id="PF00003">
    <property type="entry name" value="7tm_3"/>
    <property type="match status" value="1"/>
</dbReference>
<accession>A0A7J7EXY4</accession>
<keyword evidence="3 11" id="KW-0812">Transmembrane</keyword>
<protein>
    <recommendedName>
        <fullName evidence="12">G-protein coupled receptors family 3 profile domain-containing protein</fullName>
    </recommendedName>
</protein>
<dbReference type="InterPro" id="IPR000068">
    <property type="entry name" value="GPCR_3_Ca_sens_rcpt-rel"/>
</dbReference>
<evidence type="ECO:0000259" key="12">
    <source>
        <dbReference type="PROSITE" id="PS50259"/>
    </source>
</evidence>
<evidence type="ECO:0000256" key="11">
    <source>
        <dbReference type="SAM" id="Phobius"/>
    </source>
</evidence>
<evidence type="ECO:0000256" key="3">
    <source>
        <dbReference type="ARBA" id="ARBA00022692"/>
    </source>
</evidence>
<keyword evidence="8" id="KW-0675">Receptor</keyword>
<evidence type="ECO:0000256" key="8">
    <source>
        <dbReference type="ARBA" id="ARBA00023170"/>
    </source>
</evidence>
<dbReference type="PRINTS" id="PR00248">
    <property type="entry name" value="GPCRMGR"/>
</dbReference>
<comment type="caution">
    <text evidence="13">The sequence shown here is derived from an EMBL/GenBank/DDBJ whole genome shotgun (WGS) entry which is preliminary data.</text>
</comment>
<feature type="transmembrane region" description="Helical" evidence="11">
    <location>
        <begin position="165"/>
        <end position="185"/>
    </location>
</feature>
<dbReference type="InterPro" id="IPR028082">
    <property type="entry name" value="Peripla_BP_I"/>
</dbReference>
<dbReference type="AlphaFoldDB" id="A0A7J7EXY4"/>
<keyword evidence="10" id="KW-0807">Transducer</keyword>
<feature type="domain" description="G-protein coupled receptors family 3 profile" evidence="12">
    <location>
        <begin position="132"/>
        <end position="235"/>
    </location>
</feature>
<dbReference type="Proteomes" id="UP000551758">
    <property type="component" value="Unassembled WGS sequence"/>
</dbReference>
<organism evidence="13 14">
    <name type="scientific">Diceros bicornis minor</name>
    <name type="common">South-central black rhinoceros</name>
    <dbReference type="NCBI Taxonomy" id="77932"/>
    <lineage>
        <taxon>Eukaryota</taxon>
        <taxon>Metazoa</taxon>
        <taxon>Chordata</taxon>
        <taxon>Craniata</taxon>
        <taxon>Vertebrata</taxon>
        <taxon>Euteleostomi</taxon>
        <taxon>Mammalia</taxon>
        <taxon>Eutheria</taxon>
        <taxon>Laurasiatheria</taxon>
        <taxon>Perissodactyla</taxon>
        <taxon>Rhinocerotidae</taxon>
        <taxon>Diceros</taxon>
    </lineage>
</organism>
<keyword evidence="5 11" id="KW-1133">Transmembrane helix</keyword>
<dbReference type="GO" id="GO:0005886">
    <property type="term" value="C:plasma membrane"/>
    <property type="evidence" value="ECO:0007669"/>
    <property type="project" value="UniProtKB-SubCell"/>
</dbReference>
<evidence type="ECO:0000256" key="2">
    <source>
        <dbReference type="ARBA" id="ARBA00022475"/>
    </source>
</evidence>
<evidence type="ECO:0000313" key="13">
    <source>
        <dbReference type="EMBL" id="KAF5920583.1"/>
    </source>
</evidence>
<evidence type="ECO:0000256" key="7">
    <source>
        <dbReference type="ARBA" id="ARBA00023136"/>
    </source>
</evidence>
<proteinExistence type="predicted"/>
<dbReference type="EMBL" id="JACDTQ010001952">
    <property type="protein sequence ID" value="KAF5920583.1"/>
    <property type="molecule type" value="Genomic_DNA"/>
</dbReference>
<keyword evidence="4" id="KW-0732">Signal</keyword>
<evidence type="ECO:0000313" key="14">
    <source>
        <dbReference type="Proteomes" id="UP000551758"/>
    </source>
</evidence>
<evidence type="ECO:0000256" key="6">
    <source>
        <dbReference type="ARBA" id="ARBA00023040"/>
    </source>
</evidence>
<keyword evidence="2" id="KW-1003">Cell membrane</keyword>
<keyword evidence="9" id="KW-0325">Glycoprotein</keyword>
<dbReference type="InterPro" id="IPR017978">
    <property type="entry name" value="GPCR_3_C"/>
</dbReference>
<dbReference type="Gene3D" id="3.40.50.2300">
    <property type="match status" value="2"/>
</dbReference>
<evidence type="ECO:0000256" key="5">
    <source>
        <dbReference type="ARBA" id="ARBA00022989"/>
    </source>
</evidence>
<feature type="transmembrane region" description="Helical" evidence="11">
    <location>
        <begin position="191"/>
        <end position="213"/>
    </location>
</feature>
<dbReference type="PANTHER" id="PTHR24061">
    <property type="entry name" value="CALCIUM-SENSING RECEPTOR-RELATED"/>
    <property type="match status" value="1"/>
</dbReference>
<dbReference type="PANTHER" id="PTHR24061:SF545">
    <property type="entry name" value="VOMERONASAL 2, RECEPTOR 118-RELATED"/>
    <property type="match status" value="1"/>
</dbReference>
<evidence type="ECO:0000256" key="9">
    <source>
        <dbReference type="ARBA" id="ARBA00023180"/>
    </source>
</evidence>
<dbReference type="InterPro" id="IPR000337">
    <property type="entry name" value="GPCR_3"/>
</dbReference>
<evidence type="ECO:0000256" key="10">
    <source>
        <dbReference type="ARBA" id="ARBA00023224"/>
    </source>
</evidence>
<keyword evidence="6" id="KW-0297">G-protein coupled receptor</keyword>
<name>A0A7J7EXY4_DICBM</name>
<keyword evidence="7 11" id="KW-0472">Membrane</keyword>
<gene>
    <name evidence="13" type="ORF">HPG69_012064</name>
</gene>
<dbReference type="SUPFAM" id="SSF53822">
    <property type="entry name" value="Periplasmic binding protein-like I"/>
    <property type="match status" value="1"/>
</dbReference>